<dbReference type="SUPFAM" id="SSF57756">
    <property type="entry name" value="Retrovirus zinc finger-like domains"/>
    <property type="match status" value="1"/>
</dbReference>
<proteinExistence type="predicted"/>
<reference evidence="3" key="2">
    <citation type="journal article" date="2022" name="Hortic Res">
        <title>The genome of Dioscorea zingiberensis sheds light on the biosynthesis, origin and evolution of the medicinally important diosgenin saponins.</title>
        <authorList>
            <person name="Li Y."/>
            <person name="Tan C."/>
            <person name="Li Z."/>
            <person name="Guo J."/>
            <person name="Li S."/>
            <person name="Chen X."/>
            <person name="Wang C."/>
            <person name="Dai X."/>
            <person name="Yang H."/>
            <person name="Song W."/>
            <person name="Hou L."/>
            <person name="Xu J."/>
            <person name="Tong Z."/>
            <person name="Xu A."/>
            <person name="Yuan X."/>
            <person name="Wang W."/>
            <person name="Yang Q."/>
            <person name="Chen L."/>
            <person name="Sun Z."/>
            <person name="Wang K."/>
            <person name="Pan B."/>
            <person name="Chen J."/>
            <person name="Bao Y."/>
            <person name="Liu F."/>
            <person name="Qi X."/>
            <person name="Gang D.R."/>
            <person name="Wen J."/>
            <person name="Li J."/>
        </authorList>
    </citation>
    <scope>NUCLEOTIDE SEQUENCE</scope>
    <source>
        <strain evidence="3">Dzin_1.0</strain>
    </source>
</reference>
<feature type="compositionally biased region" description="Basic and acidic residues" evidence="1">
    <location>
        <begin position="47"/>
        <end position="57"/>
    </location>
</feature>
<evidence type="ECO:0000259" key="2">
    <source>
        <dbReference type="SMART" id="SM00343"/>
    </source>
</evidence>
<feature type="region of interest" description="Disordered" evidence="1">
    <location>
        <begin position="45"/>
        <end position="89"/>
    </location>
</feature>
<dbReference type="SMART" id="SM00343">
    <property type="entry name" value="ZnF_C2HC"/>
    <property type="match status" value="2"/>
</dbReference>
<dbReference type="Proteomes" id="UP001085076">
    <property type="component" value="Miscellaneous, Linkage group lg03"/>
</dbReference>
<protein>
    <recommendedName>
        <fullName evidence="2">CCHC-type domain-containing protein</fullName>
    </recommendedName>
</protein>
<evidence type="ECO:0000256" key="1">
    <source>
        <dbReference type="SAM" id="MobiDB-lite"/>
    </source>
</evidence>
<feature type="domain" description="CCHC-type" evidence="2">
    <location>
        <begin position="30"/>
        <end position="46"/>
    </location>
</feature>
<dbReference type="EMBL" id="JAGGNH010000003">
    <property type="protein sequence ID" value="KAJ0978663.1"/>
    <property type="molecule type" value="Genomic_DNA"/>
</dbReference>
<feature type="compositionally biased region" description="Basic and acidic residues" evidence="1">
    <location>
        <begin position="276"/>
        <end position="291"/>
    </location>
</feature>
<evidence type="ECO:0000313" key="4">
    <source>
        <dbReference type="Proteomes" id="UP001085076"/>
    </source>
</evidence>
<dbReference type="AlphaFoldDB" id="A0A9D5HJH5"/>
<dbReference type="GO" id="GO:0008270">
    <property type="term" value="F:zinc ion binding"/>
    <property type="evidence" value="ECO:0007669"/>
    <property type="project" value="InterPro"/>
</dbReference>
<dbReference type="InterPro" id="IPR036875">
    <property type="entry name" value="Znf_CCHC_sf"/>
</dbReference>
<feature type="domain" description="CCHC-type" evidence="2">
    <location>
        <begin position="11"/>
        <end position="27"/>
    </location>
</feature>
<reference evidence="3" key="1">
    <citation type="submission" date="2021-03" db="EMBL/GenBank/DDBJ databases">
        <authorList>
            <person name="Li Z."/>
            <person name="Yang C."/>
        </authorList>
    </citation>
    <scope>NUCLEOTIDE SEQUENCE</scope>
    <source>
        <strain evidence="3">Dzin_1.0</strain>
        <tissue evidence="3">Leaf</tissue>
    </source>
</reference>
<dbReference type="OrthoDB" id="431817at2759"/>
<name>A0A9D5HJH5_9LILI</name>
<dbReference type="InterPro" id="IPR001878">
    <property type="entry name" value="Znf_CCHC"/>
</dbReference>
<evidence type="ECO:0000313" key="3">
    <source>
        <dbReference type="EMBL" id="KAJ0978663.1"/>
    </source>
</evidence>
<accession>A0A9D5HJH5</accession>
<feature type="region of interest" description="Disordered" evidence="1">
    <location>
        <begin position="264"/>
        <end position="356"/>
    </location>
</feature>
<organism evidence="3 4">
    <name type="scientific">Dioscorea zingiberensis</name>
    <dbReference type="NCBI Taxonomy" id="325984"/>
    <lineage>
        <taxon>Eukaryota</taxon>
        <taxon>Viridiplantae</taxon>
        <taxon>Streptophyta</taxon>
        <taxon>Embryophyta</taxon>
        <taxon>Tracheophyta</taxon>
        <taxon>Spermatophyta</taxon>
        <taxon>Magnoliopsida</taxon>
        <taxon>Liliopsida</taxon>
        <taxon>Dioscoreales</taxon>
        <taxon>Dioscoreaceae</taxon>
        <taxon>Dioscorea</taxon>
    </lineage>
</organism>
<feature type="compositionally biased region" description="Basic residues" evidence="1">
    <location>
        <begin position="58"/>
        <end position="67"/>
    </location>
</feature>
<comment type="caution">
    <text evidence="3">The sequence shown here is derived from an EMBL/GenBank/DDBJ whole genome shotgun (WGS) entry which is preliminary data.</text>
</comment>
<dbReference type="GO" id="GO:0003676">
    <property type="term" value="F:nucleic acid binding"/>
    <property type="evidence" value="ECO:0007669"/>
    <property type="project" value="InterPro"/>
</dbReference>
<sequence length="356" mass="39859">MIRTPTSMVAVCEQCLKHGHRAMECRRAATCRRCRKVEHKGMNCRSKLKERTGEGQHRPPRPRKPPARTKQPNHGPPSTAARTVGTEPHQHEEIHHWEDDWTQTGNDGLPASGRDAKQTVDESWEWPLKPMHDGGVLIACPSTKIARKLEASSPIDQQGFMMNFTAWSLGLWNPPRAEGEIRWVVVCNFPFSFGAKHKFARGMLKPVGDLVYAGGRGMMFADDIRVMVRIKRPKKLPTFIHCTFGTKIHSFKVELADGEAPLPWAARRSTAQRRPMSGEDERGRAQQHDPRQTAPPPRASRAEKGKALAIDPTPALTNGGGRRPTGIVFREPQVHQSEAVQGFRLRSRRGKSEIGA</sequence>
<gene>
    <name evidence="3" type="ORF">J5N97_014137</name>
</gene>
<keyword evidence="4" id="KW-1185">Reference proteome</keyword>